<evidence type="ECO:0000313" key="1">
    <source>
        <dbReference type="EMBL" id="MBL0419343.1"/>
    </source>
</evidence>
<sequence length="329" mass="36606">MSRLAVLPQLRPESYQRHPLQSDSVAWPEKNCYADLWVGFVHALGLDPQAMLGFTASMDFEGDQWTFFKPPSSDLRRLYGIDVQELTVYKPLLAHAQEHLGAGRLVSTEADAWWLPDTAGTDYRGQHTKTTILLADLDVSAQRLGYFHNAGYFELQGEDFRGLFRLDAPADPAFMPLFAETVRIDRLERASPAELSSIAWDLLREHVAWRPRSNPFTRFAERLGHELPQLQQAGLAHYHLWAFATVRQAGAAFELLAAHLRWQAGQGRAGLDEAADGFDAIAQAGKALILKGARAVSTGRALAADDLLQGMADHWEQGMGRLQAALHAR</sequence>
<proteinExistence type="predicted"/>
<protein>
    <submittedName>
        <fullName evidence="1">DUF1839 family protein</fullName>
    </submittedName>
</protein>
<dbReference type="InterPro" id="IPR014989">
    <property type="entry name" value="DUF1839"/>
</dbReference>
<dbReference type="Pfam" id="PF08893">
    <property type="entry name" value="DUF1839"/>
    <property type="match status" value="1"/>
</dbReference>
<accession>A0A936ZL79</accession>
<name>A0A936ZL79_9BURK</name>
<comment type="caution">
    <text evidence="1">The sequence shown here is derived from an EMBL/GenBank/DDBJ whole genome shotgun (WGS) entry which is preliminary data.</text>
</comment>
<gene>
    <name evidence="1" type="ORF">JI739_03180</name>
</gene>
<reference evidence="1" key="1">
    <citation type="submission" date="2021-01" db="EMBL/GenBank/DDBJ databases">
        <title>Ramlibacter sp. strain AW1 16S ribosomal RNA gene Genome sequencing and assembly.</title>
        <authorList>
            <person name="Kang M."/>
        </authorList>
    </citation>
    <scope>NUCLEOTIDE SEQUENCE</scope>
    <source>
        <strain evidence="1">AW1</strain>
    </source>
</reference>
<dbReference type="RefSeq" id="WP_201682383.1">
    <property type="nucleotide sequence ID" value="NZ_JAEQNA010000001.1"/>
</dbReference>
<dbReference type="EMBL" id="JAEQNA010000001">
    <property type="protein sequence ID" value="MBL0419343.1"/>
    <property type="molecule type" value="Genomic_DNA"/>
</dbReference>
<organism evidence="1 2">
    <name type="scientific">Ramlibacter aurantiacus</name>
    <dbReference type="NCBI Taxonomy" id="2801330"/>
    <lineage>
        <taxon>Bacteria</taxon>
        <taxon>Pseudomonadati</taxon>
        <taxon>Pseudomonadota</taxon>
        <taxon>Betaproteobacteria</taxon>
        <taxon>Burkholderiales</taxon>
        <taxon>Comamonadaceae</taxon>
        <taxon>Ramlibacter</taxon>
    </lineage>
</organism>
<keyword evidence="2" id="KW-1185">Reference proteome</keyword>
<evidence type="ECO:0000313" key="2">
    <source>
        <dbReference type="Proteomes" id="UP000613011"/>
    </source>
</evidence>
<dbReference type="Proteomes" id="UP000613011">
    <property type="component" value="Unassembled WGS sequence"/>
</dbReference>
<dbReference type="AlphaFoldDB" id="A0A936ZL79"/>